<evidence type="ECO:0000256" key="14">
    <source>
        <dbReference type="ARBA" id="ARBA00023242"/>
    </source>
</evidence>
<dbReference type="InterPro" id="IPR006086">
    <property type="entry name" value="XPG-I_dom"/>
</dbReference>
<feature type="region of interest" description="Disordered" evidence="16">
    <location>
        <begin position="426"/>
        <end position="464"/>
    </location>
</feature>
<keyword evidence="9 15" id="KW-0269">Exonuclease</keyword>
<comment type="caution">
    <text evidence="19">The sequence shown here is derived from an EMBL/GenBank/DDBJ whole genome shotgun (WGS) entry which is preliminary data.</text>
</comment>
<dbReference type="Pfam" id="PF00867">
    <property type="entry name" value="XPG_I"/>
    <property type="match status" value="1"/>
</dbReference>
<comment type="function">
    <text evidence="15">5'-&gt;3' double-stranded DNA exonuclease which may also possess a cryptic 3'-&gt;5' double-stranded DNA exonuclease activity. Functions in DNA mismatch repair.</text>
</comment>
<feature type="domain" description="XPG N-terminal" evidence="18">
    <location>
        <begin position="1"/>
        <end position="99"/>
    </location>
</feature>
<keyword evidence="7 15" id="KW-0228">DNA excision</keyword>
<dbReference type="GO" id="GO:0035312">
    <property type="term" value="F:5'-3' DNA exonuclease activity"/>
    <property type="evidence" value="ECO:0007669"/>
    <property type="project" value="UniProtKB-UniRule"/>
</dbReference>
<dbReference type="FunFam" id="3.40.50.1010:FF:000002">
    <property type="entry name" value="Exonuclease 1, putative"/>
    <property type="match status" value="1"/>
</dbReference>
<evidence type="ECO:0000256" key="9">
    <source>
        <dbReference type="ARBA" id="ARBA00022839"/>
    </source>
</evidence>
<dbReference type="InterPro" id="IPR036279">
    <property type="entry name" value="5-3_exonuclease_C_sf"/>
</dbReference>
<keyword evidence="14 15" id="KW-0539">Nucleus</keyword>
<keyword evidence="11 15" id="KW-0267">Excision nuclease</keyword>
<dbReference type="FunFam" id="1.10.150.20:FF:000011">
    <property type="entry name" value="exonuclease 1"/>
    <property type="match status" value="1"/>
</dbReference>
<dbReference type="GO" id="GO:0017108">
    <property type="term" value="F:5'-flap endonuclease activity"/>
    <property type="evidence" value="ECO:0007669"/>
    <property type="project" value="TreeGrafter"/>
</dbReference>
<dbReference type="EC" id="3.1.-.-" evidence="15"/>
<dbReference type="Proteomes" id="UP001497382">
    <property type="component" value="Unassembled WGS sequence"/>
</dbReference>
<dbReference type="PRINTS" id="PR00853">
    <property type="entry name" value="XPGRADSUPER"/>
</dbReference>
<evidence type="ECO:0000256" key="4">
    <source>
        <dbReference type="ARBA" id="ARBA00022722"/>
    </source>
</evidence>
<evidence type="ECO:0000256" key="2">
    <source>
        <dbReference type="ARBA" id="ARBA00010563"/>
    </source>
</evidence>
<keyword evidence="13 15" id="KW-0234">DNA repair</keyword>
<dbReference type="GO" id="GO:0006298">
    <property type="term" value="P:mismatch repair"/>
    <property type="evidence" value="ECO:0007669"/>
    <property type="project" value="TreeGrafter"/>
</dbReference>
<evidence type="ECO:0000313" key="20">
    <source>
        <dbReference type="Proteomes" id="UP001497382"/>
    </source>
</evidence>
<dbReference type="Pfam" id="PF00752">
    <property type="entry name" value="XPG_N"/>
    <property type="match status" value="1"/>
</dbReference>
<dbReference type="CDD" id="cd09857">
    <property type="entry name" value="PIN_EXO1"/>
    <property type="match status" value="1"/>
</dbReference>
<dbReference type="GO" id="GO:0046872">
    <property type="term" value="F:metal ion binding"/>
    <property type="evidence" value="ECO:0007669"/>
    <property type="project" value="UniProtKB-UniRule"/>
</dbReference>
<evidence type="ECO:0000256" key="11">
    <source>
        <dbReference type="ARBA" id="ARBA00022881"/>
    </source>
</evidence>
<dbReference type="InterPro" id="IPR006085">
    <property type="entry name" value="XPG_DNA_repair_N"/>
</dbReference>
<evidence type="ECO:0000256" key="7">
    <source>
        <dbReference type="ARBA" id="ARBA00022769"/>
    </source>
</evidence>
<dbReference type="EMBL" id="CAXIEN010000552">
    <property type="protein sequence ID" value="CAL1300390.1"/>
    <property type="molecule type" value="Genomic_DNA"/>
</dbReference>
<name>A0AAV2BX78_9ARAC</name>
<feature type="compositionally biased region" description="Low complexity" evidence="16">
    <location>
        <begin position="729"/>
        <end position="741"/>
    </location>
</feature>
<keyword evidence="10 15" id="KW-0460">Magnesium</keyword>
<gene>
    <name evidence="19" type="ORF">LARSCL_LOCUS21917</name>
</gene>
<evidence type="ECO:0000256" key="10">
    <source>
        <dbReference type="ARBA" id="ARBA00022842"/>
    </source>
</evidence>
<dbReference type="InterPro" id="IPR044752">
    <property type="entry name" value="PIN-like_EXO1"/>
</dbReference>
<comment type="similarity">
    <text evidence="2 15">Belongs to the XPG/RAD2 endonuclease family. EXO1 subfamily.</text>
</comment>
<dbReference type="SMART" id="SM00485">
    <property type="entry name" value="XPGN"/>
    <property type="match status" value="1"/>
</dbReference>
<keyword evidence="5 15" id="KW-0479">Metal-binding</keyword>
<dbReference type="SMART" id="SM00279">
    <property type="entry name" value="HhH2"/>
    <property type="match status" value="1"/>
</dbReference>
<dbReference type="GO" id="GO:0003677">
    <property type="term" value="F:DNA binding"/>
    <property type="evidence" value="ECO:0007669"/>
    <property type="project" value="UniProtKB-UniRule"/>
</dbReference>
<keyword evidence="4 15" id="KW-0540">Nuclease</keyword>
<dbReference type="Gene3D" id="1.10.150.20">
    <property type="entry name" value="5' to 3' exonuclease, C-terminal subdomain"/>
    <property type="match status" value="1"/>
</dbReference>
<evidence type="ECO:0000256" key="6">
    <source>
        <dbReference type="ARBA" id="ARBA00022763"/>
    </source>
</evidence>
<dbReference type="SMART" id="SM00484">
    <property type="entry name" value="XPGI"/>
    <property type="match status" value="1"/>
</dbReference>
<evidence type="ECO:0000256" key="5">
    <source>
        <dbReference type="ARBA" id="ARBA00022723"/>
    </source>
</evidence>
<keyword evidence="8 15" id="KW-0378">Hydrolase</keyword>
<dbReference type="GO" id="GO:0005634">
    <property type="term" value="C:nucleus"/>
    <property type="evidence" value="ECO:0007669"/>
    <property type="project" value="UniProtKB-SubCell"/>
</dbReference>
<dbReference type="Gene3D" id="3.40.50.1010">
    <property type="entry name" value="5'-nuclease"/>
    <property type="match status" value="1"/>
</dbReference>
<reference evidence="19 20" key="1">
    <citation type="submission" date="2024-04" db="EMBL/GenBank/DDBJ databases">
        <authorList>
            <person name="Rising A."/>
            <person name="Reimegard J."/>
            <person name="Sonavane S."/>
            <person name="Akerstrom W."/>
            <person name="Nylinder S."/>
            <person name="Hedman E."/>
            <person name="Kallberg Y."/>
        </authorList>
    </citation>
    <scope>NUCLEOTIDE SEQUENCE [LARGE SCALE GENOMIC DNA]</scope>
</reference>
<feature type="compositionally biased region" description="Low complexity" evidence="16">
    <location>
        <begin position="445"/>
        <end position="460"/>
    </location>
</feature>
<dbReference type="PANTHER" id="PTHR11081:SF8">
    <property type="entry name" value="EXONUCLEASE 1"/>
    <property type="match status" value="1"/>
</dbReference>
<dbReference type="CDD" id="cd09908">
    <property type="entry name" value="H3TH_EXO1"/>
    <property type="match status" value="1"/>
</dbReference>
<proteinExistence type="inferred from homology"/>
<evidence type="ECO:0000256" key="16">
    <source>
        <dbReference type="SAM" id="MobiDB-lite"/>
    </source>
</evidence>
<evidence type="ECO:0000259" key="17">
    <source>
        <dbReference type="SMART" id="SM00484"/>
    </source>
</evidence>
<dbReference type="InterPro" id="IPR037315">
    <property type="entry name" value="EXO1_H3TH"/>
</dbReference>
<evidence type="ECO:0000256" key="1">
    <source>
        <dbReference type="ARBA" id="ARBA00004123"/>
    </source>
</evidence>
<protein>
    <recommendedName>
        <fullName evidence="3 15">Exonuclease 1</fullName>
        <ecNumber evidence="15">3.1.-.-</ecNumber>
    </recommendedName>
</protein>
<evidence type="ECO:0000256" key="13">
    <source>
        <dbReference type="ARBA" id="ARBA00023204"/>
    </source>
</evidence>
<dbReference type="SUPFAM" id="SSF47807">
    <property type="entry name" value="5' to 3' exonuclease, C-terminal subdomain"/>
    <property type="match status" value="1"/>
</dbReference>
<dbReference type="PANTHER" id="PTHR11081">
    <property type="entry name" value="FLAP ENDONUCLEASE FAMILY MEMBER"/>
    <property type="match status" value="1"/>
</dbReference>
<dbReference type="InterPro" id="IPR008918">
    <property type="entry name" value="HhH2"/>
</dbReference>
<keyword evidence="6 15" id="KW-0227">DNA damage</keyword>
<feature type="domain" description="XPG-I" evidence="17">
    <location>
        <begin position="138"/>
        <end position="206"/>
    </location>
</feature>
<dbReference type="InterPro" id="IPR006084">
    <property type="entry name" value="XPG/Rad2"/>
</dbReference>
<feature type="region of interest" description="Disordered" evidence="16">
    <location>
        <begin position="653"/>
        <end position="675"/>
    </location>
</feature>
<sequence>MGITGLLPFVKNSCRPANIKDFSGASVAVDAYSWLHKGAFSCAEKLVKGEKTDGYVYYCMKQLNLLLEAGLKPIMVFDGCNLSSKEGTEKKRRENREKTRQRGKELLCEGKIKEARECFQRCVDVTPKMAREVIEACRKKCIDCIVAPYEADAQLAYLDKVGMVQLIITEDSDLILFGCNKIFFKMDGCGGGLLYEKENLPKSFGSKASKFSFEKFRYMCILSGCDYLPSLPGIGLAKACKFFTVTNNMDIANVLPKLPCYLKMPKLTVSGEYIESFLKANNTFLYQLVFCPQKKELVPLNPYPEDIKPEDVEYAGKYLPSDLACQLAMGNINVNTMEEFDSSTFTSSPTIDEDKSVVWGSQPSSGSKASKKTVVSAFKFNAPGERKKKVSAQKRSFSQTIDYGGEATCTDEELFSMYGTREVKRSHLDISSEEDPLVDENNLCDSPSSSVSDTNTSQNSPHPKLLTVPFRRIVKSRFFAPETKPEMNPSASEEPEPKSEIFSANANCDKSLEVETSSTTDNIDFSLELKISSPKKFDKENIAHRFAKKKNSDVKQDIIKSNSCGDSVVQKELKADSWLNIIDNETSSATTIISSTGKASKFLDVECSFIKSEINKTTSKSKKVPKKLISTKIEDFKFKNNLICRTKLNNSLGSDGNSLSESLEESYEAKDDKSSTNSIISPYFNSTAAPNLDVESPENAVITLSDSEGCDLVNSQNTSDVAKGPFTPKSSQNKSVISKSSKPGRCRTLGLSKNKKVCDKVSRKETLLNFNFVRQPKKEEPAV</sequence>
<dbReference type="InterPro" id="IPR029060">
    <property type="entry name" value="PIN-like_dom_sf"/>
</dbReference>
<evidence type="ECO:0000256" key="8">
    <source>
        <dbReference type="ARBA" id="ARBA00022801"/>
    </source>
</evidence>
<dbReference type="AlphaFoldDB" id="A0AAV2BX78"/>
<keyword evidence="20" id="KW-1185">Reference proteome</keyword>
<organism evidence="19 20">
    <name type="scientific">Larinioides sclopetarius</name>
    <dbReference type="NCBI Taxonomy" id="280406"/>
    <lineage>
        <taxon>Eukaryota</taxon>
        <taxon>Metazoa</taxon>
        <taxon>Ecdysozoa</taxon>
        <taxon>Arthropoda</taxon>
        <taxon>Chelicerata</taxon>
        <taxon>Arachnida</taxon>
        <taxon>Araneae</taxon>
        <taxon>Araneomorphae</taxon>
        <taxon>Entelegynae</taxon>
        <taxon>Araneoidea</taxon>
        <taxon>Araneidae</taxon>
        <taxon>Larinioides</taxon>
    </lineage>
</organism>
<accession>A0AAV2BX78</accession>
<evidence type="ECO:0000259" key="18">
    <source>
        <dbReference type="SMART" id="SM00485"/>
    </source>
</evidence>
<comment type="subcellular location">
    <subcellularLocation>
        <location evidence="1 15">Nucleus</location>
    </subcellularLocation>
</comment>
<feature type="region of interest" description="Disordered" evidence="16">
    <location>
        <begin position="718"/>
        <end position="748"/>
    </location>
</feature>
<dbReference type="GO" id="GO:0006310">
    <property type="term" value="P:DNA recombination"/>
    <property type="evidence" value="ECO:0007669"/>
    <property type="project" value="TreeGrafter"/>
</dbReference>
<keyword evidence="12 15" id="KW-0238">DNA-binding</keyword>
<dbReference type="SUPFAM" id="SSF88723">
    <property type="entry name" value="PIN domain-like"/>
    <property type="match status" value="1"/>
</dbReference>
<comment type="cofactor">
    <cofactor evidence="15">
        <name>Mg(2+)</name>
        <dbReference type="ChEBI" id="CHEBI:18420"/>
    </cofactor>
    <text evidence="15">Binds 2 magnesium ions per subunit. They probably participate in the reaction catalyzed by the enzyme. May bind an additional third magnesium ion after substrate binding.</text>
</comment>
<evidence type="ECO:0000256" key="15">
    <source>
        <dbReference type="RuleBase" id="RU910737"/>
    </source>
</evidence>
<evidence type="ECO:0000256" key="3">
    <source>
        <dbReference type="ARBA" id="ARBA00020324"/>
    </source>
</evidence>
<evidence type="ECO:0000256" key="12">
    <source>
        <dbReference type="ARBA" id="ARBA00023125"/>
    </source>
</evidence>
<evidence type="ECO:0000313" key="19">
    <source>
        <dbReference type="EMBL" id="CAL1300390.1"/>
    </source>
</evidence>